<evidence type="ECO:0000259" key="4">
    <source>
        <dbReference type="Pfam" id="PF23865"/>
    </source>
</evidence>
<feature type="compositionally biased region" description="Pro residues" evidence="1">
    <location>
        <begin position="586"/>
        <end position="599"/>
    </location>
</feature>
<feature type="chain" id="PRO_5042258084" evidence="2">
    <location>
        <begin position="18"/>
        <end position="865"/>
    </location>
</feature>
<feature type="domain" description="DUF7029" evidence="3">
    <location>
        <begin position="79"/>
        <end position="178"/>
    </location>
</feature>
<feature type="region of interest" description="Disordered" evidence="1">
    <location>
        <begin position="573"/>
        <end position="725"/>
    </location>
</feature>
<dbReference type="Pfam" id="PF23865">
    <property type="entry name" value="DUF7223"/>
    <property type="match status" value="1"/>
</dbReference>
<dbReference type="EMBL" id="JARJLG010000070">
    <property type="protein sequence ID" value="KAJ7753604.1"/>
    <property type="molecule type" value="Genomic_DNA"/>
</dbReference>
<feature type="compositionally biased region" description="Low complexity" evidence="1">
    <location>
        <begin position="600"/>
        <end position="630"/>
    </location>
</feature>
<gene>
    <name evidence="5" type="ORF">DFH07DRAFT_509808</name>
</gene>
<keyword evidence="6" id="KW-1185">Reference proteome</keyword>
<dbReference type="AlphaFoldDB" id="A0AAD7IZ40"/>
<evidence type="ECO:0000256" key="1">
    <source>
        <dbReference type="SAM" id="MobiDB-lite"/>
    </source>
</evidence>
<reference evidence="5" key="1">
    <citation type="submission" date="2023-03" db="EMBL/GenBank/DDBJ databases">
        <title>Massive genome expansion in bonnet fungi (Mycena s.s.) driven by repeated elements and novel gene families across ecological guilds.</title>
        <authorList>
            <consortium name="Lawrence Berkeley National Laboratory"/>
            <person name="Harder C.B."/>
            <person name="Miyauchi S."/>
            <person name="Viragh M."/>
            <person name="Kuo A."/>
            <person name="Thoen E."/>
            <person name="Andreopoulos B."/>
            <person name="Lu D."/>
            <person name="Skrede I."/>
            <person name="Drula E."/>
            <person name="Henrissat B."/>
            <person name="Morin E."/>
            <person name="Kohler A."/>
            <person name="Barry K."/>
            <person name="LaButti K."/>
            <person name="Morin E."/>
            <person name="Salamov A."/>
            <person name="Lipzen A."/>
            <person name="Mereny Z."/>
            <person name="Hegedus B."/>
            <person name="Baldrian P."/>
            <person name="Stursova M."/>
            <person name="Weitz H."/>
            <person name="Taylor A."/>
            <person name="Grigoriev I.V."/>
            <person name="Nagy L.G."/>
            <person name="Martin F."/>
            <person name="Kauserud H."/>
        </authorList>
    </citation>
    <scope>NUCLEOTIDE SEQUENCE</scope>
    <source>
        <strain evidence="5">CBHHK188m</strain>
    </source>
</reference>
<proteinExistence type="predicted"/>
<protein>
    <submittedName>
        <fullName evidence="5">Uncharacterized protein</fullName>
    </submittedName>
</protein>
<dbReference type="Proteomes" id="UP001215280">
    <property type="component" value="Unassembled WGS sequence"/>
</dbReference>
<evidence type="ECO:0000313" key="5">
    <source>
        <dbReference type="EMBL" id="KAJ7753604.1"/>
    </source>
</evidence>
<dbReference type="InterPro" id="IPR054293">
    <property type="entry name" value="DUF7029"/>
</dbReference>
<comment type="caution">
    <text evidence="5">The sequence shown here is derived from an EMBL/GenBank/DDBJ whole genome shotgun (WGS) entry which is preliminary data.</text>
</comment>
<evidence type="ECO:0000313" key="6">
    <source>
        <dbReference type="Proteomes" id="UP001215280"/>
    </source>
</evidence>
<name>A0AAD7IZ40_9AGAR</name>
<evidence type="ECO:0000259" key="3">
    <source>
        <dbReference type="Pfam" id="PF22974"/>
    </source>
</evidence>
<accession>A0AAD7IZ40</accession>
<sequence length="865" mass="90282">MKFALAFLLIVPTFVTASPAATYSMLTVTDRDNPDSGTALLPKRHPDDDPTDPALLKATQSHTLYYEAPSGYGLVHIPAFNHPAVALDRTDFVSSVNCNAAGNLLTVGFTDDKSWGTAYADWNDHSPFFIITHVGGCGSGVAEGARDFHLVSSIRSLRSKRQIVCTISTVDVEQAAHPDHVISFRINTHGAASRAKVLTRSNGYPGNGLERLSKRVSIDEIWGGITTGWETVKTKAVEFTVNVVNIVKANPASLLSPLTILKDALFPSSGAFGFLSSTSEWVKTPFNDAYGYQLVDPANSASKTGNYKNVQFTIAGKVGIWCVECGVKSNNIGIDAAGTMTSTKSLLSGTITGGGDLEAVVALGVEAEAEVEVKSELPPLTIPIPTPITIYIPGFVKIGPTVDLTFGFSLKAGIKGRIYVGATCKWSNIAFVVDVLNPSASSITTDSWIPVCTSKDPISTVTGTATAGPYMKLGLNFGLEALPALTKALTLAAELAVQFSLDFAAAVSSADDCGVKAGDVKFSVEGNVVVYVEGKISILFDPKKDLWKLDPPLKIYNNCKTKRAVLQLDSGLETRQGSDDDAPPSDDTPPPADDTPPPSDDTAPSDSDGSATSTDGTSPPADSDGTMDGTTPDDDTSSPGDQSPPSTDGTSPPADSDGTMDGTAPDDDTSSPGNQSPPSTDGTEPPSDGTPPPADSSTEAADTGSSDEPEHSGDTTPDDGTPVSILWPDMNLTLSIGGGGELSFTEAGSALFLLVDGLIFLSSEENQRIMYADDELASNGVGSAYMTDGSGGELYPERMLAFVMEDEILVVVNLNVTKAYLPIACSSEGQLGLFMGTDESSVDQLKAAQAAEDCVICALSPSASA</sequence>
<keyword evidence="2" id="KW-0732">Signal</keyword>
<feature type="signal peptide" evidence="2">
    <location>
        <begin position="1"/>
        <end position="17"/>
    </location>
</feature>
<evidence type="ECO:0000256" key="2">
    <source>
        <dbReference type="SAM" id="SignalP"/>
    </source>
</evidence>
<dbReference type="Pfam" id="PF22974">
    <property type="entry name" value="DUF7029"/>
    <property type="match status" value="1"/>
</dbReference>
<feature type="compositionally biased region" description="Low complexity" evidence="1">
    <location>
        <begin position="637"/>
        <end position="649"/>
    </location>
</feature>
<dbReference type="InterPro" id="IPR055647">
    <property type="entry name" value="DUF7223"/>
</dbReference>
<organism evidence="5 6">
    <name type="scientific">Mycena maculata</name>
    <dbReference type="NCBI Taxonomy" id="230809"/>
    <lineage>
        <taxon>Eukaryota</taxon>
        <taxon>Fungi</taxon>
        <taxon>Dikarya</taxon>
        <taxon>Basidiomycota</taxon>
        <taxon>Agaricomycotina</taxon>
        <taxon>Agaricomycetes</taxon>
        <taxon>Agaricomycetidae</taxon>
        <taxon>Agaricales</taxon>
        <taxon>Marasmiineae</taxon>
        <taxon>Mycenaceae</taxon>
        <taxon>Mycena</taxon>
    </lineage>
</organism>
<feature type="compositionally biased region" description="Polar residues" evidence="1">
    <location>
        <begin position="695"/>
        <end position="706"/>
    </location>
</feature>
<feature type="domain" description="DUF7223" evidence="4">
    <location>
        <begin position="317"/>
        <end position="525"/>
    </location>
</feature>
<feature type="compositionally biased region" description="Polar residues" evidence="1">
    <location>
        <begin position="670"/>
        <end position="682"/>
    </location>
</feature>